<keyword evidence="3" id="KW-1185">Reference proteome</keyword>
<dbReference type="PANTHER" id="PTHR43056:SF5">
    <property type="entry name" value="PEPTIDASE S9 PROLYL OLIGOPEPTIDASE CATALYTIC DOMAIN-CONTAINING PROTEIN"/>
    <property type="match status" value="1"/>
</dbReference>
<dbReference type="STRING" id="68775.A0A5C3M1L0"/>
<dbReference type="InterPro" id="IPR011042">
    <property type="entry name" value="6-blade_b-propeller_TolB-like"/>
</dbReference>
<organism evidence="2 3">
    <name type="scientific">Crucibulum laeve</name>
    <dbReference type="NCBI Taxonomy" id="68775"/>
    <lineage>
        <taxon>Eukaryota</taxon>
        <taxon>Fungi</taxon>
        <taxon>Dikarya</taxon>
        <taxon>Basidiomycota</taxon>
        <taxon>Agaricomycotina</taxon>
        <taxon>Agaricomycetes</taxon>
        <taxon>Agaricomycetidae</taxon>
        <taxon>Agaricales</taxon>
        <taxon>Agaricineae</taxon>
        <taxon>Nidulariaceae</taxon>
        <taxon>Crucibulum</taxon>
    </lineage>
</organism>
<dbReference type="OrthoDB" id="43744at2759"/>
<accession>A0A5C3M1L0</accession>
<reference evidence="2 3" key="1">
    <citation type="journal article" date="2019" name="Nat. Ecol. Evol.">
        <title>Megaphylogeny resolves global patterns of mushroom evolution.</title>
        <authorList>
            <person name="Varga T."/>
            <person name="Krizsan K."/>
            <person name="Foldi C."/>
            <person name="Dima B."/>
            <person name="Sanchez-Garcia M."/>
            <person name="Sanchez-Ramirez S."/>
            <person name="Szollosi G.J."/>
            <person name="Szarkandi J.G."/>
            <person name="Papp V."/>
            <person name="Albert L."/>
            <person name="Andreopoulos W."/>
            <person name="Angelini C."/>
            <person name="Antonin V."/>
            <person name="Barry K.W."/>
            <person name="Bougher N.L."/>
            <person name="Buchanan P."/>
            <person name="Buyck B."/>
            <person name="Bense V."/>
            <person name="Catcheside P."/>
            <person name="Chovatia M."/>
            <person name="Cooper J."/>
            <person name="Damon W."/>
            <person name="Desjardin D."/>
            <person name="Finy P."/>
            <person name="Geml J."/>
            <person name="Haridas S."/>
            <person name="Hughes K."/>
            <person name="Justo A."/>
            <person name="Karasinski D."/>
            <person name="Kautmanova I."/>
            <person name="Kiss B."/>
            <person name="Kocsube S."/>
            <person name="Kotiranta H."/>
            <person name="LaButti K.M."/>
            <person name="Lechner B.E."/>
            <person name="Liimatainen K."/>
            <person name="Lipzen A."/>
            <person name="Lukacs Z."/>
            <person name="Mihaltcheva S."/>
            <person name="Morgado L.N."/>
            <person name="Niskanen T."/>
            <person name="Noordeloos M.E."/>
            <person name="Ohm R.A."/>
            <person name="Ortiz-Santana B."/>
            <person name="Ovrebo C."/>
            <person name="Racz N."/>
            <person name="Riley R."/>
            <person name="Savchenko A."/>
            <person name="Shiryaev A."/>
            <person name="Soop K."/>
            <person name="Spirin V."/>
            <person name="Szebenyi C."/>
            <person name="Tomsovsky M."/>
            <person name="Tulloss R.E."/>
            <person name="Uehling J."/>
            <person name="Grigoriev I.V."/>
            <person name="Vagvolgyi C."/>
            <person name="Papp T."/>
            <person name="Martin F.M."/>
            <person name="Miettinen O."/>
            <person name="Hibbett D.S."/>
            <person name="Nagy L.G."/>
        </authorList>
    </citation>
    <scope>NUCLEOTIDE SEQUENCE [LARGE SCALE GENOMIC DNA]</scope>
    <source>
        <strain evidence="2 3">CBS 166.37</strain>
    </source>
</reference>
<dbReference type="SUPFAM" id="SSF82171">
    <property type="entry name" value="DPP6 N-terminal domain-like"/>
    <property type="match status" value="1"/>
</dbReference>
<dbReference type="Gene3D" id="2.120.10.30">
    <property type="entry name" value="TolB, C-terminal domain"/>
    <property type="match status" value="1"/>
</dbReference>
<gene>
    <name evidence="2" type="ORF">BDQ12DRAFT_735292</name>
</gene>
<evidence type="ECO:0000313" key="3">
    <source>
        <dbReference type="Proteomes" id="UP000308652"/>
    </source>
</evidence>
<name>A0A5C3M1L0_9AGAR</name>
<protein>
    <submittedName>
        <fullName evidence="2">Alpha/beta-hydrolase</fullName>
    </submittedName>
</protein>
<dbReference type="Gene3D" id="3.40.50.1820">
    <property type="entry name" value="alpha/beta hydrolase"/>
    <property type="match status" value="1"/>
</dbReference>
<dbReference type="InterPro" id="IPR050585">
    <property type="entry name" value="Xaa-Pro_dipeptidyl-ppase/CocE"/>
</dbReference>
<dbReference type="GO" id="GO:0008236">
    <property type="term" value="F:serine-type peptidase activity"/>
    <property type="evidence" value="ECO:0007669"/>
    <property type="project" value="InterPro"/>
</dbReference>
<feature type="domain" description="Peptidase S9 prolyl oligopeptidase catalytic" evidence="1">
    <location>
        <begin position="445"/>
        <end position="652"/>
    </location>
</feature>
<keyword evidence="2" id="KW-0378">Hydrolase</keyword>
<evidence type="ECO:0000259" key="1">
    <source>
        <dbReference type="Pfam" id="PF00326"/>
    </source>
</evidence>
<dbReference type="GO" id="GO:0006508">
    <property type="term" value="P:proteolysis"/>
    <property type="evidence" value="ECO:0007669"/>
    <property type="project" value="InterPro"/>
</dbReference>
<dbReference type="InterPro" id="IPR001375">
    <property type="entry name" value="Peptidase_S9_cat"/>
</dbReference>
<dbReference type="Proteomes" id="UP000308652">
    <property type="component" value="Unassembled WGS sequence"/>
</dbReference>
<sequence>MSTQKTAKLFGTWTSPITAEFIADQATVIEDVLVDSANGTVYHVEKRSSEQGRNSIVRTDNAPRDLLPSPWDVRTGVHTYGGTAAAIFNDTVVLSNGRDSRVYALKGNADVVACTPDNNLWRYGDFTFYPKNPNIVLSIREDHTRPEPANVVNTLVCVQLDDPSKVKVVASGQDFYSSACFSPDGTRVAWLQWNHPEVPAQSAELVVAEVTSSNDSASITFTNSRIIAGEHGKTVAQQPTWISNTQLLFVCDKSGWLSPWTYDTTDEKGARPALSKLIEEDFGEPAWFLGSSSYAVLDTERSIWSSFRNGISTICMLHLSSGIVTDIPVEYKEIRRMRRIDDSSVVFIAKSSTQPDFLVKLTFSGAESSPNFTILKESAHPVLQTLISEYFSIAQPLELQDASKRPIYTLFYLPTNPQFIGVGAELPPCIVNLHGGPSSRQGAGFEWMHQYFTSRGWAWLDVNYGGSTGHGRAYMERMYGQWGEIDIKDTVSAVKEIQRRGLVDPRRVVIRGNSAGGYSTLRSLCAYPDFYQGGISCYGVSDVKRLVESTHKFQMCYIFKLQGGTPEEIPDVYKARSPVYTAGQIKAPLLILQGDTDFAVPASQAELIVDTIKAQGGKVDYVLFEGEGHGWTKSSTIQVALEKQMAFAMDVIGI</sequence>
<dbReference type="EMBL" id="ML213602">
    <property type="protein sequence ID" value="TFK38613.1"/>
    <property type="molecule type" value="Genomic_DNA"/>
</dbReference>
<dbReference type="PANTHER" id="PTHR43056">
    <property type="entry name" value="PEPTIDASE S9 PROLYL OLIGOPEPTIDASE"/>
    <property type="match status" value="1"/>
</dbReference>
<evidence type="ECO:0000313" key="2">
    <source>
        <dbReference type="EMBL" id="TFK38613.1"/>
    </source>
</evidence>
<dbReference type="AlphaFoldDB" id="A0A5C3M1L0"/>
<dbReference type="InterPro" id="IPR029058">
    <property type="entry name" value="AB_hydrolase_fold"/>
</dbReference>
<dbReference type="Pfam" id="PF00326">
    <property type="entry name" value="Peptidase_S9"/>
    <property type="match status" value="1"/>
</dbReference>
<dbReference type="SUPFAM" id="SSF53474">
    <property type="entry name" value="alpha/beta-Hydrolases"/>
    <property type="match status" value="1"/>
</dbReference>
<proteinExistence type="predicted"/>